<reference evidence="1" key="1">
    <citation type="submission" date="2022-07" db="EMBL/GenBank/DDBJ databases">
        <title>Pseudosulfitobacter sp. strain AP-MA-4, whole genome sequence.</title>
        <authorList>
            <person name="Jiang Y."/>
        </authorList>
    </citation>
    <scope>NUCLEOTIDE SEQUENCE</scope>
    <source>
        <strain evidence="1">AP-MA-4</strain>
    </source>
</reference>
<protein>
    <submittedName>
        <fullName evidence="1">Uncharacterized protein</fullName>
    </submittedName>
</protein>
<sequence length="113" mass="12884">MIWPALQKLFANRDGGRKLPCRFQTVRQVEKRIEIRRVKLHGLLLGRDGLVHPAMLEKSIPKIVVRPRVLRGQCDAALEMRNCIFDPVLSLQRAGKIEMPDGIALVAFKQAFE</sequence>
<accession>A0ABT1Z2I9</accession>
<dbReference type="Proteomes" id="UP001165396">
    <property type="component" value="Unassembled WGS sequence"/>
</dbReference>
<evidence type="ECO:0000313" key="2">
    <source>
        <dbReference type="Proteomes" id="UP001165396"/>
    </source>
</evidence>
<proteinExistence type="predicted"/>
<name>A0ABT1Z2I9_9RHOB</name>
<organism evidence="1 2">
    <name type="scientific">Pseudosulfitobacter koreensis</name>
    <dbReference type="NCBI Taxonomy" id="2968472"/>
    <lineage>
        <taxon>Bacteria</taxon>
        <taxon>Pseudomonadati</taxon>
        <taxon>Pseudomonadota</taxon>
        <taxon>Alphaproteobacteria</taxon>
        <taxon>Rhodobacterales</taxon>
        <taxon>Roseobacteraceae</taxon>
        <taxon>Pseudosulfitobacter</taxon>
    </lineage>
</organism>
<dbReference type="EMBL" id="JANKJG010000009">
    <property type="protein sequence ID" value="MCR8827331.1"/>
    <property type="molecule type" value="Genomic_DNA"/>
</dbReference>
<keyword evidence="2" id="KW-1185">Reference proteome</keyword>
<comment type="caution">
    <text evidence="1">The sequence shown here is derived from an EMBL/GenBank/DDBJ whole genome shotgun (WGS) entry which is preliminary data.</text>
</comment>
<gene>
    <name evidence="1" type="ORF">NTA49_12370</name>
</gene>
<evidence type="ECO:0000313" key="1">
    <source>
        <dbReference type="EMBL" id="MCR8827331.1"/>
    </source>
</evidence>